<protein>
    <submittedName>
        <fullName evidence="5">Protein transporter</fullName>
    </submittedName>
</protein>
<accession>X6MIW2</accession>
<dbReference type="InterPro" id="IPR011989">
    <property type="entry name" value="ARM-like"/>
</dbReference>
<reference evidence="5 6" key="1">
    <citation type="journal article" date="2013" name="Curr. Biol.">
        <title>The Genome of the Foraminiferan Reticulomyxa filosa.</title>
        <authorList>
            <person name="Glockner G."/>
            <person name="Hulsmann N."/>
            <person name="Schleicher M."/>
            <person name="Noegel A.A."/>
            <person name="Eichinger L."/>
            <person name="Gallinger C."/>
            <person name="Pawlowski J."/>
            <person name="Sierra R."/>
            <person name="Euteneuer U."/>
            <person name="Pillet L."/>
            <person name="Moustafa A."/>
            <person name="Platzer M."/>
            <person name="Groth M."/>
            <person name="Szafranski K."/>
            <person name="Schliwa M."/>
        </authorList>
    </citation>
    <scope>NUCLEOTIDE SEQUENCE [LARGE SCALE GENOMIC DNA]</scope>
</reference>
<dbReference type="Gene3D" id="1.25.10.10">
    <property type="entry name" value="Leucine-rich Repeat Variant"/>
    <property type="match status" value="1"/>
</dbReference>
<dbReference type="PROSITE" id="PS50176">
    <property type="entry name" value="ARM_REPEAT"/>
    <property type="match status" value="1"/>
</dbReference>
<dbReference type="Proteomes" id="UP000023152">
    <property type="component" value="Unassembled WGS sequence"/>
</dbReference>
<keyword evidence="6" id="KW-1185">Reference proteome</keyword>
<evidence type="ECO:0000256" key="1">
    <source>
        <dbReference type="ARBA" id="ARBA00010394"/>
    </source>
</evidence>
<comment type="caution">
    <text evidence="5">The sequence shown here is derived from an EMBL/GenBank/DDBJ whole genome shotgun (WGS) entry which is preliminary data.</text>
</comment>
<evidence type="ECO:0000256" key="2">
    <source>
        <dbReference type="ARBA" id="ARBA00022448"/>
    </source>
</evidence>
<feature type="repeat" description="ARM" evidence="4">
    <location>
        <begin position="97"/>
        <end position="140"/>
    </location>
</feature>
<keyword evidence="2" id="KW-0813">Transport</keyword>
<dbReference type="InterPro" id="IPR016024">
    <property type="entry name" value="ARM-type_fold"/>
</dbReference>
<organism evidence="5 6">
    <name type="scientific">Reticulomyxa filosa</name>
    <dbReference type="NCBI Taxonomy" id="46433"/>
    <lineage>
        <taxon>Eukaryota</taxon>
        <taxon>Sar</taxon>
        <taxon>Rhizaria</taxon>
        <taxon>Retaria</taxon>
        <taxon>Foraminifera</taxon>
        <taxon>Monothalamids</taxon>
        <taxon>Reticulomyxidae</taxon>
        <taxon>Reticulomyxa</taxon>
    </lineage>
</organism>
<dbReference type="GO" id="GO:0015031">
    <property type="term" value="P:protein transport"/>
    <property type="evidence" value="ECO:0007669"/>
    <property type="project" value="UniProtKB-KW"/>
</dbReference>
<sequence>MSVQKKKKKLKRLREHVEGCFSDDVKRNFESCTYIRKLLANDDKMPTDQIIASGVVKRLVDFCRADLPADLQLEAAWALTNIVSGDAEHTASVIRENGIPALVNLLETTKSNDVFEQALWALGNISGDSAECRNLVLNAGALDKLIPRLHSLQKSGNEKHLELLGTGCWVLSNFCRGKPPPPPPMIAKCIAGLLSFLVIRNDAILQDAAWGRR</sequence>
<gene>
    <name evidence="5" type="ORF">RFI_23759</name>
</gene>
<name>X6MIW2_RETFI</name>
<evidence type="ECO:0000313" key="6">
    <source>
        <dbReference type="Proteomes" id="UP000023152"/>
    </source>
</evidence>
<comment type="similarity">
    <text evidence="1">Belongs to the importin alpha family.</text>
</comment>
<dbReference type="SUPFAM" id="SSF48371">
    <property type="entry name" value="ARM repeat"/>
    <property type="match status" value="1"/>
</dbReference>
<proteinExistence type="inferred from homology"/>
<dbReference type="AlphaFoldDB" id="X6MIW2"/>
<dbReference type="Pfam" id="PF00514">
    <property type="entry name" value="Arm"/>
    <property type="match status" value="2"/>
</dbReference>
<evidence type="ECO:0000256" key="4">
    <source>
        <dbReference type="PROSITE-ProRule" id="PRU00259"/>
    </source>
</evidence>
<dbReference type="OrthoDB" id="10266088at2759"/>
<keyword evidence="3" id="KW-0653">Protein transport</keyword>
<dbReference type="InterPro" id="IPR000225">
    <property type="entry name" value="Armadillo"/>
</dbReference>
<dbReference type="EMBL" id="ASPP01020501">
    <property type="protein sequence ID" value="ETO13611.1"/>
    <property type="molecule type" value="Genomic_DNA"/>
</dbReference>
<evidence type="ECO:0000313" key="5">
    <source>
        <dbReference type="EMBL" id="ETO13611.1"/>
    </source>
</evidence>
<dbReference type="PANTHER" id="PTHR23316">
    <property type="entry name" value="IMPORTIN ALPHA"/>
    <property type="match status" value="1"/>
</dbReference>
<dbReference type="SMART" id="SM00185">
    <property type="entry name" value="ARM"/>
    <property type="match status" value="3"/>
</dbReference>
<evidence type="ECO:0000256" key="3">
    <source>
        <dbReference type="ARBA" id="ARBA00022927"/>
    </source>
</evidence>